<reference evidence="4" key="1">
    <citation type="journal article" date="2023" name="Commun. Biol.">
        <title>Genome analysis of Parmales, the sister group of diatoms, reveals the evolutionary specialization of diatoms from phago-mixotrophs to photoautotrophs.</title>
        <authorList>
            <person name="Ban H."/>
            <person name="Sato S."/>
            <person name="Yoshikawa S."/>
            <person name="Yamada K."/>
            <person name="Nakamura Y."/>
            <person name="Ichinomiya M."/>
            <person name="Sato N."/>
            <person name="Blanc-Mathieu R."/>
            <person name="Endo H."/>
            <person name="Kuwata A."/>
            <person name="Ogata H."/>
        </authorList>
    </citation>
    <scope>NUCLEOTIDE SEQUENCE [LARGE SCALE GENOMIC DNA]</scope>
</reference>
<feature type="compositionally biased region" description="Basic and acidic residues" evidence="1">
    <location>
        <begin position="24"/>
        <end position="33"/>
    </location>
</feature>
<evidence type="ECO:0000256" key="1">
    <source>
        <dbReference type="SAM" id="MobiDB-lite"/>
    </source>
</evidence>
<gene>
    <name evidence="3" type="ORF">TL16_g07719</name>
</gene>
<feature type="compositionally biased region" description="Low complexity" evidence="1">
    <location>
        <begin position="39"/>
        <end position="55"/>
    </location>
</feature>
<feature type="signal peptide" evidence="2">
    <location>
        <begin position="1"/>
        <end position="18"/>
    </location>
</feature>
<organism evidence="3 4">
    <name type="scientific">Triparma laevis f. inornata</name>
    <dbReference type="NCBI Taxonomy" id="1714386"/>
    <lineage>
        <taxon>Eukaryota</taxon>
        <taxon>Sar</taxon>
        <taxon>Stramenopiles</taxon>
        <taxon>Ochrophyta</taxon>
        <taxon>Bolidophyceae</taxon>
        <taxon>Parmales</taxon>
        <taxon>Triparmaceae</taxon>
        <taxon>Triparma</taxon>
    </lineage>
</organism>
<dbReference type="SUPFAM" id="SSF52266">
    <property type="entry name" value="SGNH hydrolase"/>
    <property type="match status" value="1"/>
</dbReference>
<sequence length="418" mass="44778">MKLLTLTSALLLITTAFSATKPKHPSDIADKYKTTPANPNSSATLPTPSSTPPYSTVGRYKSTSAGPSFGYGMSGVRVLFSDVKSSEFVIYVGLSLGSADPWYKPWSKSKDGCRFAVFVDGERVGDDIVIQPDDENSVRKLSIPNPNGNEKVEVKVLRVSEDVYSKGDGNAVIFEGVTSDDEVTFAAPAPPQISAHFVGDSDTAGFGIHSHPKDPHCLLPKQLWSKISDASLSWASQLGKLMGAEVTLTAISGVGVDSEYGLSPWPTYMDRALPYDDSDEGVWDYSSHPVPDFVFVLIGPNDCGMTHSKNCPDDWESNYIDLLNHYSRVMPGAKLISVIGGSGSGYNDSLLTATQDVIDTFVEGGGEAVMVKVTKEIWESVNDGGANGNNGCMGHYNEIGHGLVAGDLFATLQEMNLI</sequence>
<dbReference type="AlphaFoldDB" id="A0A9W7EEG2"/>
<evidence type="ECO:0000313" key="3">
    <source>
        <dbReference type="EMBL" id="GMH78229.1"/>
    </source>
</evidence>
<dbReference type="EMBL" id="BLQM01000246">
    <property type="protein sequence ID" value="GMH78229.1"/>
    <property type="molecule type" value="Genomic_DNA"/>
</dbReference>
<feature type="region of interest" description="Disordered" evidence="1">
    <location>
        <begin position="21"/>
        <end position="55"/>
    </location>
</feature>
<protein>
    <submittedName>
        <fullName evidence="3">Uncharacterized protein</fullName>
    </submittedName>
</protein>
<dbReference type="Gene3D" id="3.40.50.1110">
    <property type="entry name" value="SGNH hydrolase"/>
    <property type="match status" value="1"/>
</dbReference>
<comment type="caution">
    <text evidence="3">The sequence shown here is derived from an EMBL/GenBank/DDBJ whole genome shotgun (WGS) entry which is preliminary data.</text>
</comment>
<feature type="chain" id="PRO_5040855923" evidence="2">
    <location>
        <begin position="19"/>
        <end position="418"/>
    </location>
</feature>
<dbReference type="Proteomes" id="UP001162640">
    <property type="component" value="Unassembled WGS sequence"/>
</dbReference>
<accession>A0A9W7EEG2</accession>
<dbReference type="PANTHER" id="PTHR37834">
    <property type="entry name" value="GDSL-LIKE LIPASE/ACYLHYDROLASE DOMAIN PROTEIN (AFU_ORTHOLOGUE AFUA_2G00620)"/>
    <property type="match status" value="1"/>
</dbReference>
<evidence type="ECO:0000256" key="2">
    <source>
        <dbReference type="SAM" id="SignalP"/>
    </source>
</evidence>
<evidence type="ECO:0000313" key="4">
    <source>
        <dbReference type="Proteomes" id="UP001162640"/>
    </source>
</evidence>
<proteinExistence type="predicted"/>
<name>A0A9W7EEG2_9STRA</name>
<dbReference type="InterPro" id="IPR052762">
    <property type="entry name" value="PCW_deacetylase/CE"/>
</dbReference>
<dbReference type="InterPro" id="IPR036514">
    <property type="entry name" value="SGNH_hydro_sf"/>
</dbReference>
<dbReference type="PANTHER" id="PTHR37834:SF2">
    <property type="entry name" value="ESTERASE, SGNH HYDROLASE-TYPE"/>
    <property type="match status" value="1"/>
</dbReference>
<keyword evidence="2" id="KW-0732">Signal</keyword>